<feature type="compositionally biased region" description="Low complexity" evidence="2">
    <location>
        <begin position="187"/>
        <end position="204"/>
    </location>
</feature>
<comment type="caution">
    <text evidence="3">The sequence shown here is derived from an EMBL/GenBank/DDBJ whole genome shotgun (WGS) entry which is preliminary data.</text>
</comment>
<reference evidence="3" key="2">
    <citation type="submission" date="2023-02" db="EMBL/GenBank/DDBJ databases">
        <authorList>
            <consortium name="DOE Joint Genome Institute"/>
            <person name="Mondo S.J."/>
            <person name="Chang Y."/>
            <person name="Wang Y."/>
            <person name="Ahrendt S."/>
            <person name="Andreopoulos W."/>
            <person name="Barry K."/>
            <person name="Beard J."/>
            <person name="Benny G.L."/>
            <person name="Blankenship S."/>
            <person name="Bonito G."/>
            <person name="Cuomo C."/>
            <person name="Desiro A."/>
            <person name="Gervers K.A."/>
            <person name="Hundley H."/>
            <person name="Kuo A."/>
            <person name="LaButti K."/>
            <person name="Lang B.F."/>
            <person name="Lipzen A."/>
            <person name="O'Donnell K."/>
            <person name="Pangilinan J."/>
            <person name="Reynolds N."/>
            <person name="Sandor L."/>
            <person name="Smith M.W."/>
            <person name="Tsang A."/>
            <person name="Grigoriev I.V."/>
            <person name="Stajich J.E."/>
            <person name="Spatafora J.W."/>
        </authorList>
    </citation>
    <scope>NUCLEOTIDE SEQUENCE</scope>
    <source>
        <strain evidence="3">RSA 2281</strain>
    </source>
</reference>
<dbReference type="Proteomes" id="UP001209540">
    <property type="component" value="Unassembled WGS sequence"/>
</dbReference>
<sequence length="527" mass="60439">MINETLGRTEYHQQQRSQPDLLDSTTLSGSVSNMNLSVHNNMNMADETQQLKKTPKERISMFFKKEKASRKSKEEEEELQHKQYDFLVDSSVFLDSNNSTSVYDHQYYATQNWNKSHAPPPLHSSLDHHHLSQLSTSPMTTSTIENEQNHINNNSKPSSPVAEKAENLGRQASVRSSTGGLPPTPTPSQQQQQSPPQQPSSTPTPEEDGNARLLAQLKAELARQRYCYENLEIERQQYKLDGRALNDRITKVKERLQEKQVAKEQLEGNYKDHLKTLRATDDDLTSVANKLKEMRRLIANLADDLVDNVDPKRATSALRTFWINLKQPIEKMGSPLPLNRIRMLTEKYMMDYLIPNLTPNTIPGLAVIRDYSRLEYWLRNHNVYMSIRLRQEIAKCIVGDGQRLLAKEIKSKTQGLYTNLNEAYPYMKQFDDNESDPEKTYETKVRKLVEYSIGLGFAMKGQEVDIVPAVVQEGVQPFNPGTMVDEESLKEGIIEFCICPPFIIYDNYQNNVLEKGRVFCLAPIRRT</sequence>
<proteinExistence type="predicted"/>
<name>A0AAD5PCN2_9FUNG</name>
<feature type="compositionally biased region" description="Polar residues" evidence="2">
    <location>
        <begin position="148"/>
        <end position="158"/>
    </location>
</feature>
<dbReference type="EMBL" id="JAIXMP010000024">
    <property type="protein sequence ID" value="KAI9254544.1"/>
    <property type="molecule type" value="Genomic_DNA"/>
</dbReference>
<keyword evidence="1" id="KW-0175">Coiled coil</keyword>
<evidence type="ECO:0000256" key="2">
    <source>
        <dbReference type="SAM" id="MobiDB-lite"/>
    </source>
</evidence>
<feature type="compositionally biased region" description="Polar residues" evidence="2">
    <location>
        <begin position="14"/>
        <end position="35"/>
    </location>
</feature>
<feature type="coiled-coil region" evidence="1">
    <location>
        <begin position="214"/>
        <end position="304"/>
    </location>
</feature>
<reference evidence="3" key="1">
    <citation type="journal article" date="2022" name="IScience">
        <title>Evolution of zygomycete secretomes and the origins of terrestrial fungal ecologies.</title>
        <authorList>
            <person name="Chang Y."/>
            <person name="Wang Y."/>
            <person name="Mondo S."/>
            <person name="Ahrendt S."/>
            <person name="Andreopoulos W."/>
            <person name="Barry K."/>
            <person name="Beard J."/>
            <person name="Benny G.L."/>
            <person name="Blankenship S."/>
            <person name="Bonito G."/>
            <person name="Cuomo C."/>
            <person name="Desiro A."/>
            <person name="Gervers K.A."/>
            <person name="Hundley H."/>
            <person name="Kuo A."/>
            <person name="LaButti K."/>
            <person name="Lang B.F."/>
            <person name="Lipzen A."/>
            <person name="O'Donnell K."/>
            <person name="Pangilinan J."/>
            <person name="Reynolds N."/>
            <person name="Sandor L."/>
            <person name="Smith M.E."/>
            <person name="Tsang A."/>
            <person name="Grigoriev I.V."/>
            <person name="Stajich J.E."/>
            <person name="Spatafora J.W."/>
        </authorList>
    </citation>
    <scope>NUCLEOTIDE SEQUENCE</scope>
    <source>
        <strain evidence="3">RSA 2281</strain>
    </source>
</reference>
<accession>A0AAD5PCN2</accession>
<feature type="region of interest" description="Disordered" evidence="2">
    <location>
        <begin position="148"/>
        <end position="208"/>
    </location>
</feature>
<protein>
    <submittedName>
        <fullName evidence="3">Uncharacterized protein</fullName>
    </submittedName>
</protein>
<evidence type="ECO:0000313" key="4">
    <source>
        <dbReference type="Proteomes" id="UP001209540"/>
    </source>
</evidence>
<gene>
    <name evidence="3" type="ORF">BDA99DRAFT_562643</name>
</gene>
<feature type="region of interest" description="Disordered" evidence="2">
    <location>
        <begin position="1"/>
        <end position="35"/>
    </location>
</feature>
<keyword evidence="4" id="KW-1185">Reference proteome</keyword>
<dbReference type="AlphaFoldDB" id="A0AAD5PCN2"/>
<evidence type="ECO:0000313" key="3">
    <source>
        <dbReference type="EMBL" id="KAI9254544.1"/>
    </source>
</evidence>
<evidence type="ECO:0000256" key="1">
    <source>
        <dbReference type="SAM" id="Coils"/>
    </source>
</evidence>
<organism evidence="3 4">
    <name type="scientific">Phascolomyces articulosus</name>
    <dbReference type="NCBI Taxonomy" id="60185"/>
    <lineage>
        <taxon>Eukaryota</taxon>
        <taxon>Fungi</taxon>
        <taxon>Fungi incertae sedis</taxon>
        <taxon>Mucoromycota</taxon>
        <taxon>Mucoromycotina</taxon>
        <taxon>Mucoromycetes</taxon>
        <taxon>Mucorales</taxon>
        <taxon>Lichtheimiaceae</taxon>
        <taxon>Phascolomyces</taxon>
    </lineage>
</organism>